<dbReference type="GeneID" id="25792114"/>
<dbReference type="RefSeq" id="XP_013950130.1">
    <property type="nucleotide sequence ID" value="XM_014094655.1"/>
</dbReference>
<dbReference type="Proteomes" id="UP000007115">
    <property type="component" value="Unassembled WGS sequence"/>
</dbReference>
<dbReference type="HOGENOM" id="CLU_2250527_0_0_1"/>
<keyword evidence="2" id="KW-1185">Reference proteome</keyword>
<proteinExistence type="predicted"/>
<reference evidence="1 2" key="1">
    <citation type="journal article" date="2011" name="Genome Biol.">
        <title>Comparative genome sequence analysis underscores mycoparasitism as the ancestral life style of Trichoderma.</title>
        <authorList>
            <person name="Kubicek C.P."/>
            <person name="Herrera-Estrella A."/>
            <person name="Seidl-Seiboth V."/>
            <person name="Martinez D.A."/>
            <person name="Druzhinina I.S."/>
            <person name="Thon M."/>
            <person name="Zeilinger S."/>
            <person name="Casas-Flores S."/>
            <person name="Horwitz B.A."/>
            <person name="Mukherjee P.K."/>
            <person name="Mukherjee M."/>
            <person name="Kredics L."/>
            <person name="Alcaraz L.D."/>
            <person name="Aerts A."/>
            <person name="Antal Z."/>
            <person name="Atanasova L."/>
            <person name="Cervantes-Badillo M.G."/>
            <person name="Challacombe J."/>
            <person name="Chertkov O."/>
            <person name="McCluskey K."/>
            <person name="Coulpier F."/>
            <person name="Deshpande N."/>
            <person name="von Doehren H."/>
            <person name="Ebbole D.J."/>
            <person name="Esquivel-Naranjo E.U."/>
            <person name="Fekete E."/>
            <person name="Flipphi M."/>
            <person name="Glaser F."/>
            <person name="Gomez-Rodriguez E.Y."/>
            <person name="Gruber S."/>
            <person name="Han C."/>
            <person name="Henrissat B."/>
            <person name="Hermosa R."/>
            <person name="Hernandez-Onate M."/>
            <person name="Karaffa L."/>
            <person name="Kosti I."/>
            <person name="Le Crom S."/>
            <person name="Lindquist E."/>
            <person name="Lucas S."/>
            <person name="Luebeck M."/>
            <person name="Luebeck P.S."/>
            <person name="Margeot A."/>
            <person name="Metz B."/>
            <person name="Misra M."/>
            <person name="Nevalainen H."/>
            <person name="Omann M."/>
            <person name="Packer N."/>
            <person name="Perrone G."/>
            <person name="Uresti-Rivera E.E."/>
            <person name="Salamov A."/>
            <person name="Schmoll M."/>
            <person name="Seiboth B."/>
            <person name="Shapiro H."/>
            <person name="Sukno S."/>
            <person name="Tamayo-Ramos J.A."/>
            <person name="Tisch D."/>
            <person name="Wiest A."/>
            <person name="Wilkinson H.H."/>
            <person name="Zhang M."/>
            <person name="Coutinho P.M."/>
            <person name="Kenerley C.M."/>
            <person name="Monte E."/>
            <person name="Baker S.E."/>
            <person name="Grigoriev I.V."/>
        </authorList>
    </citation>
    <scope>NUCLEOTIDE SEQUENCE [LARGE SCALE GENOMIC DNA]</scope>
    <source>
        <strain evidence="2">Gv29-8 / FGSC 10586</strain>
    </source>
</reference>
<evidence type="ECO:0000313" key="1">
    <source>
        <dbReference type="EMBL" id="EHK15924.1"/>
    </source>
</evidence>
<dbReference type="VEuPathDB" id="FungiDB:TRIVIDRAFT_227860"/>
<name>G9NAR3_HYPVG</name>
<dbReference type="AlphaFoldDB" id="G9NAR3"/>
<evidence type="ECO:0000313" key="2">
    <source>
        <dbReference type="Proteomes" id="UP000007115"/>
    </source>
</evidence>
<dbReference type="InParanoid" id="G9NAR3"/>
<comment type="caution">
    <text evidence="1">The sequence shown here is derived from an EMBL/GenBank/DDBJ whole genome shotgun (WGS) entry which is preliminary data.</text>
</comment>
<sequence length="104" mass="11918">MAVDHDRDPRRRPRPLGLAVRYADQVYNVLRLQAKMPYKPLENGFIKSIADTEDVVMQDNAADGSDHICSIRATQIDLVHSVAEAKLFDRSQPMHRNQLVRHLN</sequence>
<organism evidence="1 2">
    <name type="scientific">Hypocrea virens (strain Gv29-8 / FGSC 10586)</name>
    <name type="common">Gliocladium virens</name>
    <name type="synonym">Trichoderma virens</name>
    <dbReference type="NCBI Taxonomy" id="413071"/>
    <lineage>
        <taxon>Eukaryota</taxon>
        <taxon>Fungi</taxon>
        <taxon>Dikarya</taxon>
        <taxon>Ascomycota</taxon>
        <taxon>Pezizomycotina</taxon>
        <taxon>Sordariomycetes</taxon>
        <taxon>Hypocreomycetidae</taxon>
        <taxon>Hypocreales</taxon>
        <taxon>Hypocreaceae</taxon>
        <taxon>Trichoderma</taxon>
    </lineage>
</organism>
<accession>G9NAR3</accession>
<dbReference type="EMBL" id="ABDF02000091">
    <property type="protein sequence ID" value="EHK15924.1"/>
    <property type="molecule type" value="Genomic_DNA"/>
</dbReference>
<gene>
    <name evidence="1" type="ORF">TRIVIDRAFT_227860</name>
</gene>
<protein>
    <submittedName>
        <fullName evidence="1">Uncharacterized protein</fullName>
    </submittedName>
</protein>